<proteinExistence type="predicted"/>
<accession>A0ABW6J927</accession>
<evidence type="ECO:0000313" key="1">
    <source>
        <dbReference type="EMBL" id="MFE5985515.1"/>
    </source>
</evidence>
<evidence type="ECO:0000313" key="2">
    <source>
        <dbReference type="Proteomes" id="UP001600424"/>
    </source>
</evidence>
<dbReference type="EMBL" id="JBHTRV010000055">
    <property type="protein sequence ID" value="MFE5985515.1"/>
    <property type="molecule type" value="Genomic_DNA"/>
</dbReference>
<protein>
    <recommendedName>
        <fullName evidence="3">Helix-turn-helix domain-containing protein</fullName>
    </recommendedName>
</protein>
<dbReference type="SUPFAM" id="SSF46689">
    <property type="entry name" value="Homeodomain-like"/>
    <property type="match status" value="1"/>
</dbReference>
<name>A0ABW6J927_STRWE</name>
<dbReference type="InterPro" id="IPR009057">
    <property type="entry name" value="Homeodomain-like_sf"/>
</dbReference>
<dbReference type="Gene3D" id="1.10.10.60">
    <property type="entry name" value="Homeodomain-like"/>
    <property type="match status" value="1"/>
</dbReference>
<gene>
    <name evidence="1" type="ORF">ACFQ63_38255</name>
</gene>
<organism evidence="1 2">
    <name type="scientific">Streptomyces wedmorensis</name>
    <dbReference type="NCBI Taxonomy" id="43759"/>
    <lineage>
        <taxon>Bacteria</taxon>
        <taxon>Bacillati</taxon>
        <taxon>Actinomycetota</taxon>
        <taxon>Actinomycetes</taxon>
        <taxon>Kitasatosporales</taxon>
        <taxon>Streptomycetaceae</taxon>
        <taxon>Streptomyces</taxon>
    </lineage>
</organism>
<comment type="caution">
    <text evidence="1">The sequence shown here is derived from an EMBL/GenBank/DDBJ whole genome shotgun (WGS) entry which is preliminary data.</text>
</comment>
<sequence length="196" mass="21415">MKGRPLNPVVREQVIAMLRDGATNRAIARDLGVDRDTAARYRAVLGMPAALQPEPKNRCTLSLDEKFRQFTRPVAGGHLEWTGRRTKSNSTPVFTFEGRCITARTAAFRLAHGRAPQGYVTAECDHEGCVAPEHVEDAPGRTRLRAQLAALTGQESPLTECYRGHAAAEHRRYLPDGSPYCGTCQDMTKAAGRAAA</sequence>
<dbReference type="Proteomes" id="UP001600424">
    <property type="component" value="Unassembled WGS sequence"/>
</dbReference>
<dbReference type="RefSeq" id="WP_386253318.1">
    <property type="nucleotide sequence ID" value="NZ_JBHTRV010000055.1"/>
</dbReference>
<reference evidence="1 2" key="1">
    <citation type="submission" date="2024-09" db="EMBL/GenBank/DDBJ databases">
        <title>The Natural Products Discovery Center: Release of the First 8490 Sequenced Strains for Exploring Actinobacteria Biosynthetic Diversity.</title>
        <authorList>
            <person name="Kalkreuter E."/>
            <person name="Kautsar S.A."/>
            <person name="Yang D."/>
            <person name="Bader C.D."/>
            <person name="Teijaro C.N."/>
            <person name="Fluegel L."/>
            <person name="Davis C.M."/>
            <person name="Simpson J.R."/>
            <person name="Lauterbach L."/>
            <person name="Steele A.D."/>
            <person name="Gui C."/>
            <person name="Meng S."/>
            <person name="Li G."/>
            <person name="Viehrig K."/>
            <person name="Ye F."/>
            <person name="Su P."/>
            <person name="Kiefer A.F."/>
            <person name="Nichols A."/>
            <person name="Cepeda A.J."/>
            <person name="Yan W."/>
            <person name="Fan B."/>
            <person name="Jiang Y."/>
            <person name="Adhikari A."/>
            <person name="Zheng C.-J."/>
            <person name="Schuster L."/>
            <person name="Cowan T.M."/>
            <person name="Smanski M.J."/>
            <person name="Chevrette M.G."/>
            <person name="De Carvalho L.P.S."/>
            <person name="Shen B."/>
        </authorList>
    </citation>
    <scope>NUCLEOTIDE SEQUENCE [LARGE SCALE GENOMIC DNA]</scope>
    <source>
        <strain evidence="1 2">NPDC056472</strain>
    </source>
</reference>
<evidence type="ECO:0008006" key="3">
    <source>
        <dbReference type="Google" id="ProtNLM"/>
    </source>
</evidence>
<keyword evidence="2" id="KW-1185">Reference proteome</keyword>